<dbReference type="GO" id="GO:0008198">
    <property type="term" value="F:ferrous iron binding"/>
    <property type="evidence" value="ECO:0007669"/>
    <property type="project" value="TreeGrafter"/>
</dbReference>
<evidence type="ECO:0000256" key="1">
    <source>
        <dbReference type="ARBA" id="ARBA00004173"/>
    </source>
</evidence>
<keyword evidence="5" id="KW-0813">Transport</keyword>
<evidence type="ECO:0000256" key="8">
    <source>
        <dbReference type="ARBA" id="ARBA00023002"/>
    </source>
</evidence>
<dbReference type="NCBIfam" id="TIGR03421">
    <property type="entry name" value="FeS_CyaY"/>
    <property type="match status" value="1"/>
</dbReference>
<keyword evidence="6" id="KW-0410">Iron transport</keyword>
<sequence length="164" mass="18751">MELSNSEYESLSNETLDKLAEVFDSLGEKYNLDKDYDVEHAYGVLKVYFGAGIGTYIINRQAPNKQLWLSSPRSGPKRYDFIRSRDEWWAVEVDKKIPDLDVISFKLCFNKKNQFSQSNETIKSGNLDFLSDPERNLHARQAFFTLNRTKSSPSAFASSVTSSV</sequence>
<keyword evidence="10" id="KW-0406">Ion transport</keyword>
<evidence type="ECO:0000256" key="3">
    <source>
        <dbReference type="ARBA" id="ARBA00013107"/>
    </source>
</evidence>
<dbReference type="PANTHER" id="PTHR16821">
    <property type="entry name" value="FRATAXIN"/>
    <property type="match status" value="1"/>
</dbReference>
<evidence type="ECO:0000256" key="6">
    <source>
        <dbReference type="ARBA" id="ARBA00022496"/>
    </source>
</evidence>
<dbReference type="InterPro" id="IPR020895">
    <property type="entry name" value="Frataxin_CS"/>
</dbReference>
<dbReference type="SUPFAM" id="SSF55387">
    <property type="entry name" value="Frataxin/Nqo15-like"/>
    <property type="match status" value="1"/>
</dbReference>
<evidence type="ECO:0000256" key="11">
    <source>
        <dbReference type="ARBA" id="ARBA00023128"/>
    </source>
</evidence>
<dbReference type="PROSITE" id="PS50810">
    <property type="entry name" value="FRATAXIN_2"/>
    <property type="match status" value="1"/>
</dbReference>
<keyword evidence="4" id="KW-0409">Iron storage</keyword>
<dbReference type="SMART" id="SM01219">
    <property type="entry name" value="Frataxin_Cyay"/>
    <property type="match status" value="1"/>
</dbReference>
<comment type="similarity">
    <text evidence="2">Belongs to the frataxin family.</text>
</comment>
<proteinExistence type="inferred from homology"/>
<evidence type="ECO:0000256" key="5">
    <source>
        <dbReference type="ARBA" id="ARBA00022448"/>
    </source>
</evidence>
<dbReference type="Gene3D" id="3.30.920.10">
    <property type="entry name" value="Frataxin/CyaY"/>
    <property type="match status" value="1"/>
</dbReference>
<dbReference type="GO" id="GO:0005739">
    <property type="term" value="C:mitochondrion"/>
    <property type="evidence" value="ECO:0007669"/>
    <property type="project" value="UniProtKB-SubCell"/>
</dbReference>
<comment type="subcellular location">
    <subcellularLocation>
        <location evidence="1">Mitochondrion</location>
    </subcellularLocation>
</comment>
<dbReference type="GO" id="GO:0006879">
    <property type="term" value="P:intracellular iron ion homeostasis"/>
    <property type="evidence" value="ECO:0007669"/>
    <property type="project" value="UniProtKB-KW"/>
</dbReference>
<dbReference type="PRINTS" id="PR00904">
    <property type="entry name" value="FRATAXIN"/>
</dbReference>
<dbReference type="InterPro" id="IPR036524">
    <property type="entry name" value="Frataxin/CyaY_sf"/>
</dbReference>
<keyword evidence="7" id="KW-0809">Transit peptide</keyword>
<keyword evidence="11" id="KW-0496">Mitochondrion</keyword>
<organism evidence="13 14">
    <name type="scientific">Opisthorchis viverrini</name>
    <name type="common">Southeast Asian liver fluke</name>
    <dbReference type="NCBI Taxonomy" id="6198"/>
    <lineage>
        <taxon>Eukaryota</taxon>
        <taxon>Metazoa</taxon>
        <taxon>Spiralia</taxon>
        <taxon>Lophotrochozoa</taxon>
        <taxon>Platyhelminthes</taxon>
        <taxon>Trematoda</taxon>
        <taxon>Digenea</taxon>
        <taxon>Opisthorchiida</taxon>
        <taxon>Opisthorchiata</taxon>
        <taxon>Opisthorchiidae</taxon>
        <taxon>Opisthorchis</taxon>
    </lineage>
</organism>
<gene>
    <name evidence="13" type="ORF">X801_05581</name>
</gene>
<keyword evidence="8" id="KW-0560">Oxidoreductase</keyword>
<dbReference type="InterPro" id="IPR002908">
    <property type="entry name" value="Frataxin/CyaY"/>
</dbReference>
<protein>
    <recommendedName>
        <fullName evidence="3">ferroxidase</fullName>
        <ecNumber evidence="3">1.16.3.1</ecNumber>
    </recommendedName>
</protein>
<comment type="catalytic activity">
    <reaction evidence="12">
        <text>4 Fe(2+) + O2 + 4 H(+) = 4 Fe(3+) + 2 H2O</text>
        <dbReference type="Rhea" id="RHEA:11148"/>
        <dbReference type="ChEBI" id="CHEBI:15377"/>
        <dbReference type="ChEBI" id="CHEBI:15378"/>
        <dbReference type="ChEBI" id="CHEBI:15379"/>
        <dbReference type="ChEBI" id="CHEBI:29033"/>
        <dbReference type="ChEBI" id="CHEBI:29034"/>
        <dbReference type="EC" id="1.16.3.1"/>
    </reaction>
</comment>
<evidence type="ECO:0000256" key="7">
    <source>
        <dbReference type="ARBA" id="ARBA00022946"/>
    </source>
</evidence>
<dbReference type="GO" id="GO:0008199">
    <property type="term" value="F:ferric iron binding"/>
    <property type="evidence" value="ECO:0007669"/>
    <property type="project" value="InterPro"/>
</dbReference>
<dbReference type="Proteomes" id="UP000243686">
    <property type="component" value="Unassembled WGS sequence"/>
</dbReference>
<dbReference type="NCBIfam" id="TIGR03422">
    <property type="entry name" value="mito_frataxin"/>
    <property type="match status" value="1"/>
</dbReference>
<accession>A0A1S8WWG6</accession>
<dbReference type="Pfam" id="PF01491">
    <property type="entry name" value="Frataxin_Cyay"/>
    <property type="match status" value="1"/>
</dbReference>
<evidence type="ECO:0000256" key="2">
    <source>
        <dbReference type="ARBA" id="ARBA00008183"/>
    </source>
</evidence>
<name>A0A1S8WWG6_OPIVI</name>
<dbReference type="InterPro" id="IPR017789">
    <property type="entry name" value="Frataxin"/>
</dbReference>
<keyword evidence="14" id="KW-1185">Reference proteome</keyword>
<evidence type="ECO:0000256" key="12">
    <source>
        <dbReference type="ARBA" id="ARBA00047990"/>
    </source>
</evidence>
<dbReference type="AlphaFoldDB" id="A0A1S8WWG6"/>
<dbReference type="GO" id="GO:0016226">
    <property type="term" value="P:iron-sulfur cluster assembly"/>
    <property type="evidence" value="ECO:0007669"/>
    <property type="project" value="InterPro"/>
</dbReference>
<evidence type="ECO:0000256" key="10">
    <source>
        <dbReference type="ARBA" id="ARBA00023065"/>
    </source>
</evidence>
<dbReference type="PANTHER" id="PTHR16821:SF2">
    <property type="entry name" value="FRATAXIN, MITOCHONDRIAL"/>
    <property type="match status" value="1"/>
</dbReference>
<dbReference type="EC" id="1.16.3.1" evidence="3"/>
<evidence type="ECO:0000313" key="14">
    <source>
        <dbReference type="Proteomes" id="UP000243686"/>
    </source>
</evidence>
<keyword evidence="9" id="KW-0408">Iron</keyword>
<evidence type="ECO:0000256" key="4">
    <source>
        <dbReference type="ARBA" id="ARBA00022434"/>
    </source>
</evidence>
<reference evidence="13 14" key="1">
    <citation type="submission" date="2015-03" db="EMBL/GenBank/DDBJ databases">
        <title>Draft genome of the nematode, Opisthorchis viverrini.</title>
        <authorList>
            <person name="Mitreva M."/>
        </authorList>
    </citation>
    <scope>NUCLEOTIDE SEQUENCE [LARGE SCALE GENOMIC DNA]</scope>
    <source>
        <strain evidence="13">Khon Kaen</strain>
    </source>
</reference>
<dbReference type="GO" id="GO:0051537">
    <property type="term" value="F:2 iron, 2 sulfur cluster binding"/>
    <property type="evidence" value="ECO:0007669"/>
    <property type="project" value="TreeGrafter"/>
</dbReference>
<dbReference type="EMBL" id="KV894052">
    <property type="protein sequence ID" value="OON18563.1"/>
    <property type="molecule type" value="Genomic_DNA"/>
</dbReference>
<dbReference type="PROSITE" id="PS01344">
    <property type="entry name" value="FRATAXIN_1"/>
    <property type="match status" value="1"/>
</dbReference>
<evidence type="ECO:0000256" key="9">
    <source>
        <dbReference type="ARBA" id="ARBA00023004"/>
    </source>
</evidence>
<dbReference type="GO" id="GO:0004322">
    <property type="term" value="F:ferroxidase activity"/>
    <property type="evidence" value="ECO:0007669"/>
    <property type="project" value="UniProtKB-EC"/>
</dbReference>
<dbReference type="GO" id="GO:0006826">
    <property type="term" value="P:iron ion transport"/>
    <property type="evidence" value="ECO:0007669"/>
    <property type="project" value="UniProtKB-KW"/>
</dbReference>
<dbReference type="GO" id="GO:0034986">
    <property type="term" value="F:iron chaperone activity"/>
    <property type="evidence" value="ECO:0007669"/>
    <property type="project" value="TreeGrafter"/>
</dbReference>
<evidence type="ECO:0000313" key="13">
    <source>
        <dbReference type="EMBL" id="OON18563.1"/>
    </source>
</evidence>